<dbReference type="EMBL" id="ACEC01000026">
    <property type="protein sequence ID" value="EEG31625.1"/>
    <property type="molecule type" value="Genomic_DNA"/>
</dbReference>
<accession>C0EA06</accession>
<reference evidence="1 2" key="2">
    <citation type="submission" date="2009-02" db="EMBL/GenBank/DDBJ databases">
        <title>Draft genome sequence of Clostridium methylpentosum (DSM 5476).</title>
        <authorList>
            <person name="Sudarsanam P."/>
            <person name="Ley R."/>
            <person name="Guruge J."/>
            <person name="Turnbaugh P.J."/>
            <person name="Mahowald M."/>
            <person name="Liep D."/>
            <person name="Gordon J."/>
        </authorList>
    </citation>
    <scope>NUCLEOTIDE SEQUENCE [LARGE SCALE GENOMIC DNA]</scope>
    <source>
        <strain evidence="1 2">DSM 5476</strain>
    </source>
</reference>
<name>C0EA06_9FIRM</name>
<evidence type="ECO:0000313" key="1">
    <source>
        <dbReference type="EMBL" id="EEG31625.1"/>
    </source>
</evidence>
<sequence>MLSLAGLFVGSGFVAAYPPPVLRIHRAPFSDKGFTFEVLLRGPEIIQFPIAVVRVGF</sequence>
<protein>
    <submittedName>
        <fullName evidence="1">Uncharacterized protein</fullName>
    </submittedName>
</protein>
<comment type="caution">
    <text evidence="1">The sequence shown here is derived from an EMBL/GenBank/DDBJ whole genome shotgun (WGS) entry which is preliminary data.</text>
</comment>
<evidence type="ECO:0000313" key="2">
    <source>
        <dbReference type="Proteomes" id="UP000003340"/>
    </source>
</evidence>
<gene>
    <name evidence="1" type="ORF">CLOSTMETH_00660</name>
</gene>
<organism evidence="1 2">
    <name type="scientific">[Clostridium] methylpentosum DSM 5476</name>
    <dbReference type="NCBI Taxonomy" id="537013"/>
    <lineage>
        <taxon>Bacteria</taxon>
        <taxon>Bacillati</taxon>
        <taxon>Bacillota</taxon>
        <taxon>Clostridia</taxon>
        <taxon>Eubacteriales</taxon>
        <taxon>Oscillospiraceae</taxon>
        <taxon>Oscillospiraceae incertae sedis</taxon>
    </lineage>
</organism>
<dbReference type="HOGENOM" id="CLU_2988594_0_0_9"/>
<reference evidence="1 2" key="1">
    <citation type="submission" date="2009-01" db="EMBL/GenBank/DDBJ databases">
        <authorList>
            <person name="Fulton L."/>
            <person name="Clifton S."/>
            <person name="Fulton B."/>
            <person name="Xu J."/>
            <person name="Minx P."/>
            <person name="Pepin K.H."/>
            <person name="Johnson M."/>
            <person name="Bhonagiri V."/>
            <person name="Nash W.E."/>
            <person name="Mardis E.R."/>
            <person name="Wilson R.K."/>
        </authorList>
    </citation>
    <scope>NUCLEOTIDE SEQUENCE [LARGE SCALE GENOMIC DNA]</scope>
    <source>
        <strain evidence="1 2">DSM 5476</strain>
    </source>
</reference>
<keyword evidence="2" id="KW-1185">Reference proteome</keyword>
<dbReference type="STRING" id="537013.CLOSTMETH_00660"/>
<proteinExistence type="predicted"/>
<dbReference type="AlphaFoldDB" id="C0EA06"/>
<dbReference type="Proteomes" id="UP000003340">
    <property type="component" value="Unassembled WGS sequence"/>
</dbReference>